<evidence type="ECO:0000313" key="7">
    <source>
        <dbReference type="Proteomes" id="UP001140453"/>
    </source>
</evidence>
<dbReference type="AlphaFoldDB" id="A0A9W8YZJ6"/>
<dbReference type="EMBL" id="JAPEVB010000002">
    <property type="protein sequence ID" value="KAJ4393727.1"/>
    <property type="molecule type" value="Genomic_DNA"/>
</dbReference>
<dbReference type="InterPro" id="IPR004018">
    <property type="entry name" value="RPEL_repeat"/>
</dbReference>
<dbReference type="OrthoDB" id="197676at2759"/>
<keyword evidence="7" id="KW-1185">Reference proteome</keyword>
<evidence type="ECO:0000256" key="3">
    <source>
        <dbReference type="ARBA" id="ARBA00023242"/>
    </source>
</evidence>
<dbReference type="PANTHER" id="PTHR22793:SF12">
    <property type="entry name" value="MYOCARDIN-RELATED TRANSCRIPTION FACTOR, ISOFORM H"/>
    <property type="match status" value="1"/>
</dbReference>
<name>A0A9W8YZJ6_9PEZI</name>
<dbReference type="GO" id="GO:0003713">
    <property type="term" value="F:transcription coactivator activity"/>
    <property type="evidence" value="ECO:0007669"/>
    <property type="project" value="TreeGrafter"/>
</dbReference>
<accession>A0A9W8YZJ6</accession>
<evidence type="ECO:0000313" key="6">
    <source>
        <dbReference type="EMBL" id="KAJ4393727.1"/>
    </source>
</evidence>
<evidence type="ECO:0000256" key="5">
    <source>
        <dbReference type="SAM" id="MobiDB-lite"/>
    </source>
</evidence>
<feature type="repeat" description="RPEL" evidence="4">
    <location>
        <begin position="67"/>
        <end position="92"/>
    </location>
</feature>
<evidence type="ECO:0000256" key="2">
    <source>
        <dbReference type="ARBA" id="ARBA00022737"/>
    </source>
</evidence>
<dbReference type="Pfam" id="PF02755">
    <property type="entry name" value="RPEL"/>
    <property type="match status" value="2"/>
</dbReference>
<dbReference type="PANTHER" id="PTHR22793">
    <property type="entry name" value="MYOCARDIN-RELATED TRANSCRIPTION FACTOR-RELATED"/>
    <property type="match status" value="1"/>
</dbReference>
<evidence type="ECO:0000256" key="4">
    <source>
        <dbReference type="PROSITE-ProRule" id="PRU00401"/>
    </source>
</evidence>
<protein>
    <recommendedName>
        <fullName evidence="8">RPEL repeat protein</fullName>
    </recommendedName>
</protein>
<feature type="compositionally biased region" description="Basic and acidic residues" evidence="5">
    <location>
        <begin position="58"/>
        <end position="84"/>
    </location>
</feature>
<reference evidence="6" key="1">
    <citation type="submission" date="2022-10" db="EMBL/GenBank/DDBJ databases">
        <title>Tapping the CABI collections for fungal endophytes: first genome assemblies for Collariella, Neodidymelliopsis, Ascochyta clinopodiicola, Didymella pomorum, Didymosphaeria variabile, Neocosmospora piperis and Neocucurbitaria cava.</title>
        <authorList>
            <person name="Hill R."/>
        </authorList>
    </citation>
    <scope>NUCLEOTIDE SEQUENCE</scope>
    <source>
        <strain evidence="6">IMI 355082</strain>
    </source>
</reference>
<dbReference type="SMART" id="SM00707">
    <property type="entry name" value="RPEL"/>
    <property type="match status" value="2"/>
</dbReference>
<feature type="region of interest" description="Disordered" evidence="5">
    <location>
        <begin position="1"/>
        <end position="103"/>
    </location>
</feature>
<evidence type="ECO:0000256" key="1">
    <source>
        <dbReference type="ARBA" id="ARBA00004123"/>
    </source>
</evidence>
<dbReference type="PROSITE" id="PS51073">
    <property type="entry name" value="RPEL"/>
    <property type="match status" value="2"/>
</dbReference>
<comment type="caution">
    <text evidence="6">The sequence shown here is derived from an EMBL/GenBank/DDBJ whole genome shotgun (WGS) entry which is preliminary data.</text>
</comment>
<dbReference type="InterPro" id="IPR043451">
    <property type="entry name" value="Myocardin-like"/>
</dbReference>
<feature type="compositionally biased region" description="Basic and acidic residues" evidence="5">
    <location>
        <begin position="19"/>
        <end position="40"/>
    </location>
</feature>
<organism evidence="6 7">
    <name type="scientific">Gnomoniopsis smithogilvyi</name>
    <dbReference type="NCBI Taxonomy" id="1191159"/>
    <lineage>
        <taxon>Eukaryota</taxon>
        <taxon>Fungi</taxon>
        <taxon>Dikarya</taxon>
        <taxon>Ascomycota</taxon>
        <taxon>Pezizomycotina</taxon>
        <taxon>Sordariomycetes</taxon>
        <taxon>Sordariomycetidae</taxon>
        <taxon>Diaporthales</taxon>
        <taxon>Gnomoniaceae</taxon>
        <taxon>Gnomoniopsis</taxon>
    </lineage>
</organism>
<gene>
    <name evidence="6" type="ORF">N0V93_002942</name>
</gene>
<proteinExistence type="predicted"/>
<keyword evidence="3" id="KW-0539">Nucleus</keyword>
<sequence length="116" mass="12851">MADETPAPVVDESSIAPVPERRNSLEKHLAQRPDRAELVDRNILPASNAAPGLQAQQKELEKHMRADSLNEKIANRPSPDDLIKKGVLSADEDPRSPDEKYQEAIEEEYAKREGGA</sequence>
<dbReference type="Proteomes" id="UP001140453">
    <property type="component" value="Unassembled WGS sequence"/>
</dbReference>
<feature type="repeat" description="RPEL" evidence="4">
    <location>
        <begin position="23"/>
        <end position="48"/>
    </location>
</feature>
<dbReference type="GO" id="GO:0005634">
    <property type="term" value="C:nucleus"/>
    <property type="evidence" value="ECO:0007669"/>
    <property type="project" value="UniProtKB-SubCell"/>
</dbReference>
<dbReference type="Gene3D" id="6.10.140.2040">
    <property type="match status" value="1"/>
</dbReference>
<keyword evidence="2" id="KW-0677">Repeat</keyword>
<feature type="compositionally biased region" description="Basic and acidic residues" evidence="5">
    <location>
        <begin position="92"/>
        <end position="103"/>
    </location>
</feature>
<dbReference type="GO" id="GO:0045944">
    <property type="term" value="P:positive regulation of transcription by RNA polymerase II"/>
    <property type="evidence" value="ECO:0007669"/>
    <property type="project" value="TreeGrafter"/>
</dbReference>
<evidence type="ECO:0008006" key="8">
    <source>
        <dbReference type="Google" id="ProtNLM"/>
    </source>
</evidence>
<comment type="subcellular location">
    <subcellularLocation>
        <location evidence="1">Nucleus</location>
    </subcellularLocation>
</comment>